<sequence length="507" mass="59144">MNISLAYFSIIFLNLLLASLVKSERSLAGFVLAITSRYQTLSYIISMSDTSDFTENSYRALEYTRVLSDKYVYSMIIQIDELDEAIDRYYHKIVKPTYIIIIESHDDFDKFVNFTNARPQERPVNSHVWLVIFRTNNKFLLDICEKPVKNYFNLVFNVKMMVACNNPDSSGALLIREWYSLFPDKTQLIDYAIWDAENFTKLSDLGFYERRSLEGVPIRTTRIKSATPGYVNDLLELMVNVSHFERVRQEPEHFYGHYDPVSKKWNGIIEKLTNNETDIGVGEFAMTDDRLDVVDFSLPILVLPSKYYIKKPNENVLHWSIFFIITNRILTSYLTIFKHSLPFNSIDEFIKDGTYKIAVVKDTNYYDYFNGCKREKTVVLLEDFTLNSNHIKLGCELVSFDEASLLSLSIAYRKHSPYTYYFNVFLQKMQSYGLLQILRRRNDRVNYNLEDNYEPVTVYSVLPIFALLACARWTSPATSALPRTTKTSHRGRKKESSIQLAFPTRES</sequence>
<evidence type="ECO:0000259" key="15">
    <source>
        <dbReference type="SMART" id="SM00079"/>
    </source>
</evidence>
<keyword evidence="17" id="KW-1185">Reference proteome</keyword>
<dbReference type="SMART" id="SM00079">
    <property type="entry name" value="PBPe"/>
    <property type="match status" value="1"/>
</dbReference>
<keyword evidence="14" id="KW-0732">Signal</keyword>
<keyword evidence="5" id="KW-0812">Transmembrane</keyword>
<dbReference type="GO" id="GO:0005886">
    <property type="term" value="C:plasma membrane"/>
    <property type="evidence" value="ECO:0007669"/>
    <property type="project" value="UniProtKB-SubCell"/>
</dbReference>
<organism evidence="16 17">
    <name type="scientific">Trichomalopsis sarcophagae</name>
    <dbReference type="NCBI Taxonomy" id="543379"/>
    <lineage>
        <taxon>Eukaryota</taxon>
        <taxon>Metazoa</taxon>
        <taxon>Ecdysozoa</taxon>
        <taxon>Arthropoda</taxon>
        <taxon>Hexapoda</taxon>
        <taxon>Insecta</taxon>
        <taxon>Pterygota</taxon>
        <taxon>Neoptera</taxon>
        <taxon>Endopterygota</taxon>
        <taxon>Hymenoptera</taxon>
        <taxon>Apocrita</taxon>
        <taxon>Proctotrupomorpha</taxon>
        <taxon>Chalcidoidea</taxon>
        <taxon>Pteromalidae</taxon>
        <taxon>Pteromalinae</taxon>
        <taxon>Trichomalopsis</taxon>
    </lineage>
</organism>
<dbReference type="Gene3D" id="3.40.190.10">
    <property type="entry name" value="Periplasmic binding protein-like II"/>
    <property type="match status" value="2"/>
</dbReference>
<evidence type="ECO:0000313" key="17">
    <source>
        <dbReference type="Proteomes" id="UP000215335"/>
    </source>
</evidence>
<evidence type="ECO:0000256" key="4">
    <source>
        <dbReference type="ARBA" id="ARBA00022475"/>
    </source>
</evidence>
<accession>A0A232FKV4</accession>
<evidence type="ECO:0000256" key="3">
    <source>
        <dbReference type="ARBA" id="ARBA00022448"/>
    </source>
</evidence>
<reference evidence="16 17" key="1">
    <citation type="journal article" date="2017" name="Curr. Biol.">
        <title>The Evolution of Venom by Co-option of Single-Copy Genes.</title>
        <authorList>
            <person name="Martinson E.O."/>
            <person name="Mrinalini"/>
            <person name="Kelkar Y.D."/>
            <person name="Chang C.H."/>
            <person name="Werren J.H."/>
        </authorList>
    </citation>
    <scope>NUCLEOTIDE SEQUENCE [LARGE SCALE GENOMIC DNA]</scope>
    <source>
        <strain evidence="16 17">Alberta</strain>
        <tissue evidence="16">Whole body</tissue>
    </source>
</reference>
<evidence type="ECO:0000256" key="1">
    <source>
        <dbReference type="ARBA" id="ARBA00004651"/>
    </source>
</evidence>
<dbReference type="SUPFAM" id="SSF53850">
    <property type="entry name" value="Periplasmic binding protein-like II"/>
    <property type="match status" value="1"/>
</dbReference>
<dbReference type="Proteomes" id="UP000215335">
    <property type="component" value="Unassembled WGS sequence"/>
</dbReference>
<evidence type="ECO:0000256" key="5">
    <source>
        <dbReference type="ARBA" id="ARBA00022692"/>
    </source>
</evidence>
<dbReference type="InterPro" id="IPR019594">
    <property type="entry name" value="Glu/Gly-bd"/>
</dbReference>
<dbReference type="EMBL" id="NNAY01000071">
    <property type="protein sequence ID" value="OXU31285.1"/>
    <property type="molecule type" value="Genomic_DNA"/>
</dbReference>
<dbReference type="AlphaFoldDB" id="A0A232FKV4"/>
<keyword evidence="7" id="KW-0406">Ion transport</keyword>
<dbReference type="STRING" id="543379.A0A232FKV4"/>
<evidence type="ECO:0000256" key="6">
    <source>
        <dbReference type="ARBA" id="ARBA00022989"/>
    </source>
</evidence>
<feature type="signal peptide" evidence="14">
    <location>
        <begin position="1"/>
        <end position="23"/>
    </location>
</feature>
<keyword evidence="3" id="KW-0813">Transport</keyword>
<keyword evidence="12" id="KW-0407">Ion channel</keyword>
<dbReference type="PANTHER" id="PTHR42643:SF32">
    <property type="entry name" value="IONOTROPIC RECEPTOR 31A, ISOFORM C-RELATED"/>
    <property type="match status" value="1"/>
</dbReference>
<comment type="caution">
    <text evidence="16">The sequence shown here is derived from an EMBL/GenBank/DDBJ whole genome shotgun (WGS) entry which is preliminary data.</text>
</comment>
<evidence type="ECO:0000256" key="11">
    <source>
        <dbReference type="ARBA" id="ARBA00023286"/>
    </source>
</evidence>
<dbReference type="OrthoDB" id="8195021at2759"/>
<evidence type="ECO:0000256" key="7">
    <source>
        <dbReference type="ARBA" id="ARBA00023065"/>
    </source>
</evidence>
<comment type="similarity">
    <text evidence="2">Belongs to the glutamate-gated ion channel (TC 1.A.10.1) family.</text>
</comment>
<dbReference type="GO" id="GO:0015276">
    <property type="term" value="F:ligand-gated monoatomic ion channel activity"/>
    <property type="evidence" value="ECO:0007669"/>
    <property type="project" value="InterPro"/>
</dbReference>
<evidence type="ECO:0000256" key="13">
    <source>
        <dbReference type="SAM" id="MobiDB-lite"/>
    </source>
</evidence>
<dbReference type="InterPro" id="IPR001320">
    <property type="entry name" value="Iontro_rcpt_C"/>
</dbReference>
<feature type="chain" id="PRO_5013031390" description="Ionotropic glutamate receptor C-terminal domain-containing protein" evidence="14">
    <location>
        <begin position="24"/>
        <end position="507"/>
    </location>
</feature>
<dbReference type="GO" id="GO:0050906">
    <property type="term" value="P:detection of stimulus involved in sensory perception"/>
    <property type="evidence" value="ECO:0007669"/>
    <property type="project" value="UniProtKB-ARBA"/>
</dbReference>
<evidence type="ECO:0000256" key="12">
    <source>
        <dbReference type="ARBA" id="ARBA00023303"/>
    </source>
</evidence>
<evidence type="ECO:0000256" key="10">
    <source>
        <dbReference type="ARBA" id="ARBA00023180"/>
    </source>
</evidence>
<dbReference type="Pfam" id="PF10613">
    <property type="entry name" value="Lig_chan-Glu_bd"/>
    <property type="match status" value="1"/>
</dbReference>
<feature type="region of interest" description="Disordered" evidence="13">
    <location>
        <begin position="480"/>
        <end position="507"/>
    </location>
</feature>
<evidence type="ECO:0000256" key="8">
    <source>
        <dbReference type="ARBA" id="ARBA00023136"/>
    </source>
</evidence>
<evidence type="ECO:0000256" key="14">
    <source>
        <dbReference type="SAM" id="SignalP"/>
    </source>
</evidence>
<keyword evidence="10" id="KW-0325">Glycoprotein</keyword>
<keyword evidence="11" id="KW-1071">Ligand-gated ion channel</keyword>
<keyword evidence="8" id="KW-0472">Membrane</keyword>
<proteinExistence type="inferred from homology"/>
<name>A0A232FKV4_9HYME</name>
<dbReference type="InterPro" id="IPR052192">
    <property type="entry name" value="Insect_Ionotropic_Sensory_Rcpt"/>
</dbReference>
<keyword evidence="4" id="KW-1003">Cell membrane</keyword>
<keyword evidence="6" id="KW-1133">Transmembrane helix</keyword>
<gene>
    <name evidence="16" type="ORF">TSAR_011028</name>
</gene>
<evidence type="ECO:0000313" key="16">
    <source>
        <dbReference type="EMBL" id="OXU31285.1"/>
    </source>
</evidence>
<comment type="subcellular location">
    <subcellularLocation>
        <location evidence="1">Cell membrane</location>
        <topology evidence="1">Multi-pass membrane protein</topology>
    </subcellularLocation>
</comment>
<evidence type="ECO:0000256" key="2">
    <source>
        <dbReference type="ARBA" id="ARBA00008685"/>
    </source>
</evidence>
<dbReference type="PANTHER" id="PTHR42643">
    <property type="entry name" value="IONOTROPIC RECEPTOR 20A-RELATED"/>
    <property type="match status" value="1"/>
</dbReference>
<protein>
    <recommendedName>
        <fullName evidence="15">Ionotropic glutamate receptor C-terminal domain-containing protein</fullName>
    </recommendedName>
</protein>
<keyword evidence="9" id="KW-0675">Receptor</keyword>
<feature type="domain" description="Ionotropic glutamate receptor C-terminal" evidence="15">
    <location>
        <begin position="222"/>
        <end position="443"/>
    </location>
</feature>
<evidence type="ECO:0000256" key="9">
    <source>
        <dbReference type="ARBA" id="ARBA00023170"/>
    </source>
</evidence>